<keyword evidence="3 6" id="KW-1133">Transmembrane helix</keyword>
<keyword evidence="2 6" id="KW-0812">Transmembrane</keyword>
<sequence>MGTKKKMFINTPVEINIETNRLEMSEEEGRERSTTTDGDAESMNDGRALVQPPARSGDVITPTRAVLTLSKSMFNAGCFSLPYAWKLGGLWVSFVMSFVIAGLNWYGNHILVRASQHLAKKSDRSALDYGHFAKKVCDYSDIRFLRNNSKGVMYFVNVTILFYQLGMCSVAILFISDNLVNLVGDHLGGTRHQQMILMATVSLFFILLTNMFTEMRIVSFFALVSSVFFVIGAAVIMQFTIQ</sequence>
<feature type="region of interest" description="Disordered" evidence="5">
    <location>
        <begin position="21"/>
        <end position="45"/>
    </location>
</feature>
<dbReference type="PANTHER" id="PTHR22950:SF343">
    <property type="entry name" value="AMINO ACID TRANSPORTER SKAT-1-RELATED"/>
    <property type="match status" value="1"/>
</dbReference>
<evidence type="ECO:0000256" key="1">
    <source>
        <dbReference type="ARBA" id="ARBA00004141"/>
    </source>
</evidence>
<dbReference type="InterPro" id="IPR013057">
    <property type="entry name" value="AA_transpt_TM"/>
</dbReference>
<comment type="subcellular location">
    <subcellularLocation>
        <location evidence="1">Membrane</location>
        <topology evidence="1">Multi-pass membrane protein</topology>
    </subcellularLocation>
</comment>
<evidence type="ECO:0000256" key="4">
    <source>
        <dbReference type="ARBA" id="ARBA00023136"/>
    </source>
</evidence>
<dbReference type="Proteomes" id="UP000095282">
    <property type="component" value="Unplaced"/>
</dbReference>
<feature type="transmembrane region" description="Helical" evidence="6">
    <location>
        <begin position="152"/>
        <end position="175"/>
    </location>
</feature>
<evidence type="ECO:0000256" key="6">
    <source>
        <dbReference type="SAM" id="Phobius"/>
    </source>
</evidence>
<dbReference type="AlphaFoldDB" id="A0A1I7UF69"/>
<name>A0A1I7UF69_9PELO</name>
<evidence type="ECO:0000313" key="8">
    <source>
        <dbReference type="Proteomes" id="UP000095282"/>
    </source>
</evidence>
<evidence type="ECO:0000313" key="9">
    <source>
        <dbReference type="WBParaSite" id="Csp11.Scaffold629.g8704.t1"/>
    </source>
</evidence>
<dbReference type="WBParaSite" id="Csp11.Scaffold629.g8704.t1">
    <property type="protein sequence ID" value="Csp11.Scaffold629.g8704.t1"/>
    <property type="gene ID" value="Csp11.Scaffold629.g8704"/>
</dbReference>
<dbReference type="eggNOG" id="KOG1304">
    <property type="taxonomic scope" value="Eukaryota"/>
</dbReference>
<dbReference type="GO" id="GO:0005774">
    <property type="term" value="C:vacuolar membrane"/>
    <property type="evidence" value="ECO:0007669"/>
    <property type="project" value="TreeGrafter"/>
</dbReference>
<protein>
    <submittedName>
        <fullName evidence="9">Aa_trans domain-containing protein</fullName>
    </submittedName>
</protein>
<evidence type="ECO:0000259" key="7">
    <source>
        <dbReference type="Pfam" id="PF01490"/>
    </source>
</evidence>
<feature type="transmembrane region" description="Helical" evidence="6">
    <location>
        <begin position="83"/>
        <end position="106"/>
    </location>
</feature>
<dbReference type="STRING" id="1561998.A0A1I7UF69"/>
<dbReference type="PANTHER" id="PTHR22950">
    <property type="entry name" value="AMINO ACID TRANSPORTER"/>
    <property type="match status" value="1"/>
</dbReference>
<dbReference type="Pfam" id="PF01490">
    <property type="entry name" value="Aa_trans"/>
    <property type="match status" value="1"/>
</dbReference>
<feature type="domain" description="Amino acid transporter transmembrane" evidence="7">
    <location>
        <begin position="60"/>
        <end position="237"/>
    </location>
</feature>
<keyword evidence="8" id="KW-1185">Reference proteome</keyword>
<feature type="compositionally biased region" description="Basic and acidic residues" evidence="5">
    <location>
        <begin position="21"/>
        <end position="34"/>
    </location>
</feature>
<dbReference type="GO" id="GO:0015179">
    <property type="term" value="F:L-amino acid transmembrane transporter activity"/>
    <property type="evidence" value="ECO:0007669"/>
    <property type="project" value="TreeGrafter"/>
</dbReference>
<evidence type="ECO:0000256" key="3">
    <source>
        <dbReference type="ARBA" id="ARBA00022989"/>
    </source>
</evidence>
<feature type="transmembrane region" description="Helical" evidence="6">
    <location>
        <begin position="220"/>
        <end position="241"/>
    </location>
</feature>
<evidence type="ECO:0000256" key="2">
    <source>
        <dbReference type="ARBA" id="ARBA00022692"/>
    </source>
</evidence>
<reference evidence="9" key="1">
    <citation type="submission" date="2016-11" db="UniProtKB">
        <authorList>
            <consortium name="WormBaseParasite"/>
        </authorList>
    </citation>
    <scope>IDENTIFICATION</scope>
</reference>
<evidence type="ECO:0000256" key="5">
    <source>
        <dbReference type="SAM" id="MobiDB-lite"/>
    </source>
</evidence>
<organism evidence="8 9">
    <name type="scientific">Caenorhabditis tropicalis</name>
    <dbReference type="NCBI Taxonomy" id="1561998"/>
    <lineage>
        <taxon>Eukaryota</taxon>
        <taxon>Metazoa</taxon>
        <taxon>Ecdysozoa</taxon>
        <taxon>Nematoda</taxon>
        <taxon>Chromadorea</taxon>
        <taxon>Rhabditida</taxon>
        <taxon>Rhabditina</taxon>
        <taxon>Rhabditomorpha</taxon>
        <taxon>Rhabditoidea</taxon>
        <taxon>Rhabditidae</taxon>
        <taxon>Peloderinae</taxon>
        <taxon>Caenorhabditis</taxon>
    </lineage>
</organism>
<feature type="transmembrane region" description="Helical" evidence="6">
    <location>
        <begin position="195"/>
        <end position="213"/>
    </location>
</feature>
<proteinExistence type="predicted"/>
<keyword evidence="4 6" id="KW-0472">Membrane</keyword>
<accession>A0A1I7UF69</accession>